<dbReference type="EMBL" id="JAFBFH010000031">
    <property type="protein sequence ID" value="MBM7716716.1"/>
    <property type="molecule type" value="Genomic_DNA"/>
</dbReference>
<dbReference type="PANTHER" id="PTHR34477:SF1">
    <property type="entry name" value="UPF0213 PROTEIN YHBQ"/>
    <property type="match status" value="1"/>
</dbReference>
<keyword evidence="3" id="KW-0255">Endonuclease</keyword>
<dbReference type="InterPro" id="IPR000305">
    <property type="entry name" value="GIY-YIG_endonuc"/>
</dbReference>
<dbReference type="SUPFAM" id="SSF82771">
    <property type="entry name" value="GIY-YIG endonuclease"/>
    <property type="match status" value="1"/>
</dbReference>
<evidence type="ECO:0000259" key="2">
    <source>
        <dbReference type="PROSITE" id="PS50164"/>
    </source>
</evidence>
<dbReference type="PROSITE" id="PS50164">
    <property type="entry name" value="GIY_YIG"/>
    <property type="match status" value="1"/>
</dbReference>
<dbReference type="Pfam" id="PF01541">
    <property type="entry name" value="GIY-YIG"/>
    <property type="match status" value="1"/>
</dbReference>
<dbReference type="RefSeq" id="WP_205180002.1">
    <property type="nucleotide sequence ID" value="NZ_JAFBFH010000031.1"/>
</dbReference>
<comment type="caution">
    <text evidence="3">The sequence shown here is derived from an EMBL/GenBank/DDBJ whole genome shotgun (WGS) entry which is preliminary data.</text>
</comment>
<feature type="domain" description="GIY-YIG" evidence="2">
    <location>
        <begin position="5"/>
        <end position="80"/>
    </location>
</feature>
<evidence type="ECO:0000313" key="4">
    <source>
        <dbReference type="Proteomes" id="UP000823485"/>
    </source>
</evidence>
<gene>
    <name evidence="3" type="ORF">JOC94_003737</name>
</gene>
<evidence type="ECO:0000313" key="3">
    <source>
        <dbReference type="EMBL" id="MBM7716716.1"/>
    </source>
</evidence>
<dbReference type="Gene3D" id="3.40.1440.10">
    <property type="entry name" value="GIY-YIG endonuclease"/>
    <property type="match status" value="1"/>
</dbReference>
<organism evidence="3 4">
    <name type="scientific">Siminovitchia thermophila</name>
    <dbReference type="NCBI Taxonomy" id="1245522"/>
    <lineage>
        <taxon>Bacteria</taxon>
        <taxon>Bacillati</taxon>
        <taxon>Bacillota</taxon>
        <taxon>Bacilli</taxon>
        <taxon>Bacillales</taxon>
        <taxon>Bacillaceae</taxon>
        <taxon>Siminovitchia</taxon>
    </lineage>
</organism>
<reference evidence="3 4" key="1">
    <citation type="submission" date="2021-01" db="EMBL/GenBank/DDBJ databases">
        <title>Genomic Encyclopedia of Type Strains, Phase IV (KMG-IV): sequencing the most valuable type-strain genomes for metagenomic binning, comparative biology and taxonomic classification.</title>
        <authorList>
            <person name="Goeker M."/>
        </authorList>
    </citation>
    <scope>NUCLEOTIDE SEQUENCE [LARGE SCALE GENOMIC DNA]</scope>
    <source>
        <strain evidence="3 4">DSM 105453</strain>
    </source>
</reference>
<evidence type="ECO:0000256" key="1">
    <source>
        <dbReference type="ARBA" id="ARBA00007435"/>
    </source>
</evidence>
<sequence>MENNNKHYFYVLECGDGSYYGGYTVDPKRRLAEHNAGKGAKYTRARVPVSMIYLEEFGEKGEALRAEYAFKRLSRHQKEQFLKAGEQDAQSEKQS</sequence>
<dbReference type="InterPro" id="IPR050190">
    <property type="entry name" value="UPF0213_domain"/>
</dbReference>
<comment type="similarity">
    <text evidence="1">Belongs to the UPF0213 family.</text>
</comment>
<accession>A0ABS2RDP9</accession>
<dbReference type="GO" id="GO:0004519">
    <property type="term" value="F:endonuclease activity"/>
    <property type="evidence" value="ECO:0007669"/>
    <property type="project" value="UniProtKB-KW"/>
</dbReference>
<proteinExistence type="inferred from homology"/>
<dbReference type="Proteomes" id="UP000823485">
    <property type="component" value="Unassembled WGS sequence"/>
</dbReference>
<keyword evidence="3" id="KW-0540">Nuclease</keyword>
<name>A0ABS2RDP9_9BACI</name>
<keyword evidence="3" id="KW-0378">Hydrolase</keyword>
<dbReference type="InterPro" id="IPR035901">
    <property type="entry name" value="GIY-YIG_endonuc_sf"/>
</dbReference>
<keyword evidence="4" id="KW-1185">Reference proteome</keyword>
<dbReference type="PANTHER" id="PTHR34477">
    <property type="entry name" value="UPF0213 PROTEIN YHBQ"/>
    <property type="match status" value="1"/>
</dbReference>
<dbReference type="CDD" id="cd10456">
    <property type="entry name" value="GIY-YIG_UPF0213"/>
    <property type="match status" value="1"/>
</dbReference>
<protein>
    <submittedName>
        <fullName evidence="3">Endonuclease</fullName>
    </submittedName>
</protein>